<organism evidence="2 3">
    <name type="scientific">Paenibacillus gyeongsangnamensis</name>
    <dbReference type="NCBI Taxonomy" id="3388067"/>
    <lineage>
        <taxon>Bacteria</taxon>
        <taxon>Bacillati</taxon>
        <taxon>Bacillota</taxon>
        <taxon>Bacilli</taxon>
        <taxon>Bacillales</taxon>
        <taxon>Paenibacillaceae</taxon>
        <taxon>Paenibacillus</taxon>
    </lineage>
</organism>
<protein>
    <recommendedName>
        <fullName evidence="4">SnoaL-like domain-containing protein</fullName>
    </recommendedName>
</protein>
<dbReference type="InterPro" id="IPR032710">
    <property type="entry name" value="NTF2-like_dom_sf"/>
</dbReference>
<feature type="signal peptide" evidence="1">
    <location>
        <begin position="1"/>
        <end position="19"/>
    </location>
</feature>
<proteinExistence type="predicted"/>
<sequence length="343" mass="37763">MQKKLHVMACLGLSALLFAGFTTNNVTKASPKNSVATSNADQALIKTSSQESKGQEKSVFPEIADTTHATKEVASIFHSFFTAKTMRDVNATMSHFDPDNMVYYDATLGWPFLSFNALKSTLEQYMPTWANGKSYPTRILGDSNSAIVFFTDTPELFGNEIRIMGSVNFKEGKIVRWVDYWDGRTWPMGDLAKNQTPADKFPETLGEDTVEETASTVMRKVANKLNESFANNDAAAAADLFSYDAVFEDMLRANIQGQLAISRYLKRALKDLPYGSGASVRHVLGSDLGGGYEWRSDSRPVPRGNIALELDADGKITRLTSIWDGSLLSDDAMASLVNLSIEE</sequence>
<keyword evidence="1" id="KW-0732">Signal</keyword>
<dbReference type="Gene3D" id="3.10.450.50">
    <property type="match status" value="2"/>
</dbReference>
<evidence type="ECO:0008006" key="4">
    <source>
        <dbReference type="Google" id="ProtNLM"/>
    </source>
</evidence>
<keyword evidence="3" id="KW-1185">Reference proteome</keyword>
<gene>
    <name evidence="2" type="ORF">O9H85_30730</name>
</gene>
<dbReference type="SUPFAM" id="SSF54427">
    <property type="entry name" value="NTF2-like"/>
    <property type="match status" value="2"/>
</dbReference>
<evidence type="ECO:0000313" key="3">
    <source>
        <dbReference type="Proteomes" id="UP001527882"/>
    </source>
</evidence>
<dbReference type="Proteomes" id="UP001527882">
    <property type="component" value="Unassembled WGS sequence"/>
</dbReference>
<evidence type="ECO:0000313" key="2">
    <source>
        <dbReference type="EMBL" id="MCZ8516682.1"/>
    </source>
</evidence>
<accession>A0ABT4QIS2</accession>
<evidence type="ECO:0000256" key="1">
    <source>
        <dbReference type="SAM" id="SignalP"/>
    </source>
</evidence>
<feature type="chain" id="PRO_5046036129" description="SnoaL-like domain-containing protein" evidence="1">
    <location>
        <begin position="20"/>
        <end position="343"/>
    </location>
</feature>
<dbReference type="RefSeq" id="WP_269885218.1">
    <property type="nucleotide sequence ID" value="NZ_JAQAGZ010000026.1"/>
</dbReference>
<dbReference type="EMBL" id="JAQAGZ010000026">
    <property type="protein sequence ID" value="MCZ8516682.1"/>
    <property type="molecule type" value="Genomic_DNA"/>
</dbReference>
<comment type="caution">
    <text evidence="2">The sequence shown here is derived from an EMBL/GenBank/DDBJ whole genome shotgun (WGS) entry which is preliminary data.</text>
</comment>
<reference evidence="2 3" key="1">
    <citation type="submission" date="2022-12" db="EMBL/GenBank/DDBJ databases">
        <title>Draft genome sequence of Paenibacillus sp. dW9.</title>
        <authorList>
            <person name="Choi E.-W."/>
            <person name="Kim D.-U."/>
        </authorList>
    </citation>
    <scope>NUCLEOTIDE SEQUENCE [LARGE SCALE GENOMIC DNA]</scope>
    <source>
        <strain evidence="3">dW9</strain>
    </source>
</reference>
<name>A0ABT4QIS2_9BACL</name>